<accession>A0ABP7MZC6</accession>
<evidence type="ECO:0000313" key="1">
    <source>
        <dbReference type="EMBL" id="GAA3933380.1"/>
    </source>
</evidence>
<protein>
    <submittedName>
        <fullName evidence="1">Uncharacterized protein</fullName>
    </submittedName>
</protein>
<dbReference type="Proteomes" id="UP001501565">
    <property type="component" value="Unassembled WGS sequence"/>
</dbReference>
<organism evidence="1 2">
    <name type="scientific">Litoribacillus peritrichatus</name>
    <dbReference type="NCBI Taxonomy" id="718191"/>
    <lineage>
        <taxon>Bacteria</taxon>
        <taxon>Pseudomonadati</taxon>
        <taxon>Pseudomonadota</taxon>
        <taxon>Gammaproteobacteria</taxon>
        <taxon>Oceanospirillales</taxon>
        <taxon>Oceanospirillaceae</taxon>
        <taxon>Litoribacillus</taxon>
    </lineage>
</organism>
<proteinExistence type="predicted"/>
<comment type="caution">
    <text evidence="1">The sequence shown here is derived from an EMBL/GenBank/DDBJ whole genome shotgun (WGS) entry which is preliminary data.</text>
</comment>
<reference evidence="2" key="1">
    <citation type="journal article" date="2019" name="Int. J. Syst. Evol. Microbiol.">
        <title>The Global Catalogue of Microorganisms (GCM) 10K type strain sequencing project: providing services to taxonomists for standard genome sequencing and annotation.</title>
        <authorList>
            <consortium name="The Broad Institute Genomics Platform"/>
            <consortium name="The Broad Institute Genome Sequencing Center for Infectious Disease"/>
            <person name="Wu L."/>
            <person name="Ma J."/>
        </authorList>
    </citation>
    <scope>NUCLEOTIDE SEQUENCE [LARGE SCALE GENOMIC DNA]</scope>
    <source>
        <strain evidence="2">JCM 17551</strain>
    </source>
</reference>
<keyword evidence="2" id="KW-1185">Reference proteome</keyword>
<evidence type="ECO:0000313" key="2">
    <source>
        <dbReference type="Proteomes" id="UP001501565"/>
    </source>
</evidence>
<sequence>MRIDIRKYLNGDPDDLIEVYFHEVSKSSWKSLFDWMKGRVTLLDCQYGRIPISDFSLNRFLSEELSYSAHIECSNGFELVLSIIENNELTIDIEFSSIDSEDDFSIFIACINEIASVLNSKNYIICPEFQKNNAFYINGEFL</sequence>
<name>A0ABP7MZC6_9GAMM</name>
<dbReference type="EMBL" id="BAABBN010000012">
    <property type="protein sequence ID" value="GAA3933380.1"/>
    <property type="molecule type" value="Genomic_DNA"/>
</dbReference>
<gene>
    <name evidence="1" type="ORF">GCM10022277_32490</name>
</gene>